<dbReference type="Gramene" id="mRNA:HanXRQr2_Chr13g0568951">
    <property type="protein sequence ID" value="mRNA:HanXRQr2_Chr13g0568951"/>
    <property type="gene ID" value="HanXRQr2_Chr13g0568951"/>
</dbReference>
<keyword evidence="3" id="KW-1185">Reference proteome</keyword>
<accession>A0A9K3EGA4</accession>
<comment type="caution">
    <text evidence="2">The sequence shown here is derived from an EMBL/GenBank/DDBJ whole genome shotgun (WGS) entry which is preliminary data.</text>
</comment>
<protein>
    <submittedName>
        <fullName evidence="2">Uncharacterized protein</fullName>
    </submittedName>
</protein>
<reference evidence="2" key="2">
    <citation type="submission" date="2020-06" db="EMBL/GenBank/DDBJ databases">
        <title>Helianthus annuus Genome sequencing and assembly Release 2.</title>
        <authorList>
            <person name="Gouzy J."/>
            <person name="Langlade N."/>
            <person name="Munos S."/>
        </authorList>
    </citation>
    <scope>NUCLEOTIDE SEQUENCE</scope>
    <source>
        <tissue evidence="2">Leaves</tissue>
    </source>
</reference>
<sequence>MVAAHCCSGEDRETETKRGGEDRPTVAPPEPQQRRGGYRLFFRRRATVRAPSVTITPEVMVVVDGPS</sequence>
<evidence type="ECO:0000313" key="2">
    <source>
        <dbReference type="EMBL" id="KAF5771784.1"/>
    </source>
</evidence>
<feature type="compositionally biased region" description="Basic and acidic residues" evidence="1">
    <location>
        <begin position="8"/>
        <end position="24"/>
    </location>
</feature>
<reference evidence="2" key="1">
    <citation type="journal article" date="2017" name="Nature">
        <title>The sunflower genome provides insights into oil metabolism, flowering and Asterid evolution.</title>
        <authorList>
            <person name="Badouin H."/>
            <person name="Gouzy J."/>
            <person name="Grassa C.J."/>
            <person name="Murat F."/>
            <person name="Staton S.E."/>
            <person name="Cottret L."/>
            <person name="Lelandais-Briere C."/>
            <person name="Owens G.L."/>
            <person name="Carrere S."/>
            <person name="Mayjonade B."/>
            <person name="Legrand L."/>
            <person name="Gill N."/>
            <person name="Kane N.C."/>
            <person name="Bowers J.E."/>
            <person name="Hubner S."/>
            <person name="Bellec A."/>
            <person name="Berard A."/>
            <person name="Berges H."/>
            <person name="Blanchet N."/>
            <person name="Boniface M.C."/>
            <person name="Brunel D."/>
            <person name="Catrice O."/>
            <person name="Chaidir N."/>
            <person name="Claudel C."/>
            <person name="Donnadieu C."/>
            <person name="Faraut T."/>
            <person name="Fievet G."/>
            <person name="Helmstetter N."/>
            <person name="King M."/>
            <person name="Knapp S.J."/>
            <person name="Lai Z."/>
            <person name="Le Paslier M.C."/>
            <person name="Lippi Y."/>
            <person name="Lorenzon L."/>
            <person name="Mandel J.R."/>
            <person name="Marage G."/>
            <person name="Marchand G."/>
            <person name="Marquand E."/>
            <person name="Bret-Mestries E."/>
            <person name="Morien E."/>
            <person name="Nambeesan S."/>
            <person name="Nguyen T."/>
            <person name="Pegot-Espagnet P."/>
            <person name="Pouilly N."/>
            <person name="Raftis F."/>
            <person name="Sallet E."/>
            <person name="Schiex T."/>
            <person name="Thomas J."/>
            <person name="Vandecasteele C."/>
            <person name="Vares D."/>
            <person name="Vear F."/>
            <person name="Vautrin S."/>
            <person name="Crespi M."/>
            <person name="Mangin B."/>
            <person name="Burke J.M."/>
            <person name="Salse J."/>
            <person name="Munos S."/>
            <person name="Vincourt P."/>
            <person name="Rieseberg L.H."/>
            <person name="Langlade N.B."/>
        </authorList>
    </citation>
    <scope>NUCLEOTIDE SEQUENCE</scope>
    <source>
        <tissue evidence="2">Leaves</tissue>
    </source>
</reference>
<dbReference type="Proteomes" id="UP000215914">
    <property type="component" value="Unassembled WGS sequence"/>
</dbReference>
<organism evidence="2 3">
    <name type="scientific">Helianthus annuus</name>
    <name type="common">Common sunflower</name>
    <dbReference type="NCBI Taxonomy" id="4232"/>
    <lineage>
        <taxon>Eukaryota</taxon>
        <taxon>Viridiplantae</taxon>
        <taxon>Streptophyta</taxon>
        <taxon>Embryophyta</taxon>
        <taxon>Tracheophyta</taxon>
        <taxon>Spermatophyta</taxon>
        <taxon>Magnoliopsida</taxon>
        <taxon>eudicotyledons</taxon>
        <taxon>Gunneridae</taxon>
        <taxon>Pentapetalae</taxon>
        <taxon>asterids</taxon>
        <taxon>campanulids</taxon>
        <taxon>Asterales</taxon>
        <taxon>Asteraceae</taxon>
        <taxon>Asteroideae</taxon>
        <taxon>Heliantheae alliance</taxon>
        <taxon>Heliantheae</taxon>
        <taxon>Helianthus</taxon>
    </lineage>
</organism>
<feature type="region of interest" description="Disordered" evidence="1">
    <location>
        <begin position="1"/>
        <end position="36"/>
    </location>
</feature>
<evidence type="ECO:0000313" key="3">
    <source>
        <dbReference type="Proteomes" id="UP000215914"/>
    </source>
</evidence>
<dbReference type="EMBL" id="MNCJ02000328">
    <property type="protein sequence ID" value="KAF5771784.1"/>
    <property type="molecule type" value="Genomic_DNA"/>
</dbReference>
<name>A0A9K3EGA4_HELAN</name>
<proteinExistence type="predicted"/>
<gene>
    <name evidence="2" type="ORF">HanXRQr2_Chr13g0568951</name>
</gene>
<evidence type="ECO:0000256" key="1">
    <source>
        <dbReference type="SAM" id="MobiDB-lite"/>
    </source>
</evidence>
<dbReference type="AlphaFoldDB" id="A0A9K3EGA4"/>